<dbReference type="AlphaFoldDB" id="A0A383CAX5"/>
<proteinExistence type="predicted"/>
<name>A0A383CAX5_9ZZZZ</name>
<evidence type="ECO:0000256" key="1">
    <source>
        <dbReference type="SAM" id="MobiDB-lite"/>
    </source>
</evidence>
<feature type="region of interest" description="Disordered" evidence="1">
    <location>
        <begin position="1"/>
        <end position="25"/>
    </location>
</feature>
<gene>
    <name evidence="2" type="ORF">METZ01_LOCUS482196</name>
</gene>
<sequence>MAFPARLVDSVADNTTDKRRHPECD</sequence>
<dbReference type="EMBL" id="UINC01207313">
    <property type="protein sequence ID" value="SVE29342.1"/>
    <property type="molecule type" value="Genomic_DNA"/>
</dbReference>
<organism evidence="2">
    <name type="scientific">marine metagenome</name>
    <dbReference type="NCBI Taxonomy" id="408172"/>
    <lineage>
        <taxon>unclassified sequences</taxon>
        <taxon>metagenomes</taxon>
        <taxon>ecological metagenomes</taxon>
    </lineage>
</organism>
<reference evidence="2" key="1">
    <citation type="submission" date="2018-05" db="EMBL/GenBank/DDBJ databases">
        <authorList>
            <person name="Lanie J.A."/>
            <person name="Ng W.-L."/>
            <person name="Kazmierczak K.M."/>
            <person name="Andrzejewski T.M."/>
            <person name="Davidsen T.M."/>
            <person name="Wayne K.J."/>
            <person name="Tettelin H."/>
            <person name="Glass J.I."/>
            <person name="Rusch D."/>
            <person name="Podicherti R."/>
            <person name="Tsui H.-C.T."/>
            <person name="Winkler M.E."/>
        </authorList>
    </citation>
    <scope>NUCLEOTIDE SEQUENCE</scope>
</reference>
<feature type="non-terminal residue" evidence="2">
    <location>
        <position position="25"/>
    </location>
</feature>
<feature type="compositionally biased region" description="Basic and acidic residues" evidence="1">
    <location>
        <begin position="15"/>
        <end position="25"/>
    </location>
</feature>
<evidence type="ECO:0000313" key="2">
    <source>
        <dbReference type="EMBL" id="SVE29342.1"/>
    </source>
</evidence>
<protein>
    <submittedName>
        <fullName evidence="2">Uncharacterized protein</fullName>
    </submittedName>
</protein>
<accession>A0A383CAX5</accession>